<dbReference type="EMBL" id="BARV01027707">
    <property type="protein sequence ID" value="GAI40341.1"/>
    <property type="molecule type" value="Genomic_DNA"/>
</dbReference>
<protein>
    <submittedName>
        <fullName evidence="1">Uncharacterized protein</fullName>
    </submittedName>
</protein>
<evidence type="ECO:0000313" key="1">
    <source>
        <dbReference type="EMBL" id="GAI40341.1"/>
    </source>
</evidence>
<proteinExistence type="predicted"/>
<reference evidence="1" key="1">
    <citation type="journal article" date="2014" name="Front. Microbiol.">
        <title>High frequency of phylogenetically diverse reductive dehalogenase-homologous genes in deep subseafloor sedimentary metagenomes.</title>
        <authorList>
            <person name="Kawai M."/>
            <person name="Futagami T."/>
            <person name="Toyoda A."/>
            <person name="Takaki Y."/>
            <person name="Nishi S."/>
            <person name="Hori S."/>
            <person name="Arai W."/>
            <person name="Tsubouchi T."/>
            <person name="Morono Y."/>
            <person name="Uchiyama I."/>
            <person name="Ito T."/>
            <person name="Fujiyama A."/>
            <person name="Inagaki F."/>
            <person name="Takami H."/>
        </authorList>
    </citation>
    <scope>NUCLEOTIDE SEQUENCE</scope>
    <source>
        <strain evidence="1">Expedition CK06-06</strain>
    </source>
</reference>
<sequence length="261" mass="29628">GQALNSAFLVALAGSMHPASERAKRFLALFSETPEWAEVVGFYLKGIDLVHQEIESMCTHDPDYMKRLDTLSQWLSHNENWFETEETAEKMWSVFFPEATGIRAHEKERVQALRAKRTVTITKLNTAPLTDPARQILFTSNVLLTTPAASTSPDELPFSHYIRKRLGEISREPQFHWYDHPIQVGVVPEKNEVLYGLRALDAALEFERTRGNIPPQGKTVCVLSVSVTHQGLKEIAKKYLEEELARSASLKNIDIYVFTES</sequence>
<feature type="non-terminal residue" evidence="1">
    <location>
        <position position="261"/>
    </location>
</feature>
<accession>X1PCZ5</accession>
<name>X1PCZ5_9ZZZZ</name>
<comment type="caution">
    <text evidence="1">The sequence shown here is derived from an EMBL/GenBank/DDBJ whole genome shotgun (WGS) entry which is preliminary data.</text>
</comment>
<dbReference type="AlphaFoldDB" id="X1PCZ5"/>
<feature type="non-terminal residue" evidence="1">
    <location>
        <position position="1"/>
    </location>
</feature>
<organism evidence="1">
    <name type="scientific">marine sediment metagenome</name>
    <dbReference type="NCBI Taxonomy" id="412755"/>
    <lineage>
        <taxon>unclassified sequences</taxon>
        <taxon>metagenomes</taxon>
        <taxon>ecological metagenomes</taxon>
    </lineage>
</organism>
<gene>
    <name evidence="1" type="ORF">S06H3_44534</name>
</gene>